<evidence type="ECO:0000313" key="3">
    <source>
        <dbReference type="EMBL" id="MEJ8812388.1"/>
    </source>
</evidence>
<keyword evidence="2" id="KW-0732">Signal</keyword>
<evidence type="ECO:0000256" key="2">
    <source>
        <dbReference type="SAM" id="SignalP"/>
    </source>
</evidence>
<reference evidence="3 4" key="1">
    <citation type="submission" date="2024-03" db="EMBL/GenBank/DDBJ databases">
        <title>Novel species of the genus Variovorax.</title>
        <authorList>
            <person name="Liu Q."/>
            <person name="Xin Y.-H."/>
        </authorList>
    </citation>
    <scope>NUCLEOTIDE SEQUENCE [LARGE SCALE GENOMIC DNA]</scope>
    <source>
        <strain evidence="3 4">KACC 18899</strain>
    </source>
</reference>
<evidence type="ECO:0000313" key="4">
    <source>
        <dbReference type="Proteomes" id="UP001365846"/>
    </source>
</evidence>
<keyword evidence="4" id="KW-1185">Reference proteome</keyword>
<evidence type="ECO:0000256" key="1">
    <source>
        <dbReference type="SAM" id="MobiDB-lite"/>
    </source>
</evidence>
<name>A0ABU8VFG1_9BURK</name>
<dbReference type="RefSeq" id="WP_340357652.1">
    <property type="nucleotide sequence ID" value="NZ_JBBKZU010000006.1"/>
</dbReference>
<feature type="compositionally biased region" description="Polar residues" evidence="1">
    <location>
        <begin position="299"/>
        <end position="308"/>
    </location>
</feature>
<feature type="compositionally biased region" description="Basic and acidic residues" evidence="1">
    <location>
        <begin position="312"/>
        <end position="322"/>
    </location>
</feature>
<dbReference type="EMBL" id="JBBKZU010000006">
    <property type="protein sequence ID" value="MEJ8812388.1"/>
    <property type="molecule type" value="Genomic_DNA"/>
</dbReference>
<gene>
    <name evidence="3" type="ORF">WKW77_14985</name>
</gene>
<organism evidence="3 4">
    <name type="scientific">Variovorax ureilyticus</name>
    <dbReference type="NCBI Taxonomy" id="1836198"/>
    <lineage>
        <taxon>Bacteria</taxon>
        <taxon>Pseudomonadati</taxon>
        <taxon>Pseudomonadota</taxon>
        <taxon>Betaproteobacteria</taxon>
        <taxon>Burkholderiales</taxon>
        <taxon>Comamonadaceae</taxon>
        <taxon>Variovorax</taxon>
    </lineage>
</organism>
<proteinExistence type="predicted"/>
<sequence>MAHSLHLGLFAALALSATTAFAAPATVTVENKTRPTACAEEDNVSMVLRGQGITGFRVEALQPSYIDRIEKDVTAPDFSACNFDGGAHPTDPSYKFKQRRVVLYDGPQWMIVGMTLPSFWRPNRVPVRVGARSGNDFHLVQVFAKSKEKDGKPMEALVLYPADGYWRLKPLPLPRFGDGVYGSSFLMGPVQDAGRPVVDISSITIQTQPLSFRLRFANGGSASVKVAEISQARTALDVSLHPPTQKSRPFAVLRSMFVSMDNADVSELTWQSTPSAAQETKPLPEISSIEAAQVRFARTTPSRHNTSAPDIRFSDFETARRN</sequence>
<feature type="signal peptide" evidence="2">
    <location>
        <begin position="1"/>
        <end position="22"/>
    </location>
</feature>
<feature type="chain" id="PRO_5047063758" evidence="2">
    <location>
        <begin position="23"/>
        <end position="322"/>
    </location>
</feature>
<comment type="caution">
    <text evidence="3">The sequence shown here is derived from an EMBL/GenBank/DDBJ whole genome shotgun (WGS) entry which is preliminary data.</text>
</comment>
<protein>
    <submittedName>
        <fullName evidence="3">Uncharacterized protein</fullName>
    </submittedName>
</protein>
<dbReference type="Proteomes" id="UP001365846">
    <property type="component" value="Unassembled WGS sequence"/>
</dbReference>
<accession>A0ABU8VFG1</accession>
<feature type="region of interest" description="Disordered" evidence="1">
    <location>
        <begin position="298"/>
        <end position="322"/>
    </location>
</feature>